<dbReference type="InterPro" id="IPR058434">
    <property type="entry name" value="DUF8121"/>
</dbReference>
<proteinExistence type="predicted"/>
<comment type="caution">
    <text evidence="2">The sequence shown here is derived from an EMBL/GenBank/DDBJ whole genome shotgun (WGS) entry which is preliminary data.</text>
</comment>
<dbReference type="EMBL" id="RKLQ01000001">
    <property type="protein sequence ID" value="MBX0302982.1"/>
    <property type="molecule type" value="Genomic_DNA"/>
</dbReference>
<dbReference type="Pfam" id="PF26441">
    <property type="entry name" value="DUF8121"/>
    <property type="match status" value="1"/>
</dbReference>
<name>A0A8J8C770_9EURY</name>
<keyword evidence="3" id="KW-1185">Reference proteome</keyword>
<evidence type="ECO:0000313" key="2">
    <source>
        <dbReference type="EMBL" id="MBX0302982.1"/>
    </source>
</evidence>
<reference evidence="2" key="1">
    <citation type="submission" date="2021-06" db="EMBL/GenBank/DDBJ databases">
        <title>Halomicroarcula sp. F24A a new haloarchaeum isolated from saline soil.</title>
        <authorList>
            <person name="Duran-Viseras A."/>
            <person name="Sanchez-Porro C."/>
            <person name="Ventosa A."/>
        </authorList>
    </citation>
    <scope>NUCLEOTIDE SEQUENCE</scope>
    <source>
        <strain evidence="2">F24A</strain>
    </source>
</reference>
<evidence type="ECO:0000313" key="3">
    <source>
        <dbReference type="Proteomes" id="UP000783863"/>
    </source>
</evidence>
<dbReference type="AlphaFoldDB" id="A0A8J8C770"/>
<accession>A0A8J8C770</accession>
<organism evidence="2 3">
    <name type="scientific">Haloarcula salinisoli</name>
    <dbReference type="NCBI Taxonomy" id="2487746"/>
    <lineage>
        <taxon>Archaea</taxon>
        <taxon>Methanobacteriati</taxon>
        <taxon>Methanobacteriota</taxon>
        <taxon>Stenosarchaea group</taxon>
        <taxon>Halobacteria</taxon>
        <taxon>Halobacteriales</taxon>
        <taxon>Haloarculaceae</taxon>
        <taxon>Haloarcula</taxon>
    </lineage>
</organism>
<protein>
    <recommendedName>
        <fullName evidence="1">DUF8121 domain-containing protein</fullName>
    </recommendedName>
</protein>
<evidence type="ECO:0000259" key="1">
    <source>
        <dbReference type="Pfam" id="PF26441"/>
    </source>
</evidence>
<feature type="domain" description="DUF8121" evidence="1">
    <location>
        <begin position="2"/>
        <end position="99"/>
    </location>
</feature>
<sequence>MWLPETSSPAEISLIAPVEGDSSPPPSITLSYPDREPGVLVEVTDLDDLADETISTLDFLVRPREPAPELAIDTSIALTDGGWLATDYRLTGELRLPIPENG</sequence>
<dbReference type="Proteomes" id="UP000783863">
    <property type="component" value="Unassembled WGS sequence"/>
</dbReference>
<gene>
    <name evidence="2" type="ORF">EGD98_04770</name>
</gene>